<comment type="similarity">
    <text evidence="2">Belongs to the YPP1 family.</text>
</comment>
<dbReference type="InterPro" id="IPR051722">
    <property type="entry name" value="Endocytosis_PI4K-reg_protein"/>
</dbReference>
<dbReference type="Pfam" id="PF13181">
    <property type="entry name" value="TPR_8"/>
    <property type="match status" value="1"/>
</dbReference>
<accession>A0A7G3ANH5</accession>
<evidence type="ECO:0000256" key="4">
    <source>
        <dbReference type="SAM" id="MobiDB-lite"/>
    </source>
</evidence>
<dbReference type="Pfam" id="PF13432">
    <property type="entry name" value="TPR_16"/>
    <property type="match status" value="1"/>
</dbReference>
<dbReference type="FunFam" id="1.25.40.10:FF:000421">
    <property type="entry name" value="Tetratricopeptide repeat domain 7B"/>
    <property type="match status" value="1"/>
</dbReference>
<protein>
    <submittedName>
        <fullName evidence="6">Putative calmodulin-binding protein</fullName>
    </submittedName>
</protein>
<dbReference type="SUPFAM" id="SSF48452">
    <property type="entry name" value="TPR-like"/>
    <property type="match status" value="3"/>
</dbReference>
<dbReference type="GO" id="GO:0005886">
    <property type="term" value="C:plasma membrane"/>
    <property type="evidence" value="ECO:0007669"/>
    <property type="project" value="TreeGrafter"/>
</dbReference>
<dbReference type="PANTHER" id="PTHR23083">
    <property type="entry name" value="TETRATRICOPEPTIDE REPEAT PROTEIN, TPR"/>
    <property type="match status" value="1"/>
</dbReference>
<evidence type="ECO:0000313" key="6">
    <source>
        <dbReference type="EMBL" id="MBC1175602.1"/>
    </source>
</evidence>
<feature type="repeat" description="TPR" evidence="3">
    <location>
        <begin position="706"/>
        <end position="739"/>
    </location>
</feature>
<name>A0A7G3ANH5_LUTLO</name>
<feature type="repeat" description="TPR" evidence="3">
    <location>
        <begin position="740"/>
        <end position="773"/>
    </location>
</feature>
<dbReference type="Gene3D" id="1.25.40.10">
    <property type="entry name" value="Tetratricopeptide repeat domain"/>
    <property type="match status" value="2"/>
</dbReference>
<dbReference type="GO" id="GO:0046854">
    <property type="term" value="P:phosphatidylinositol phosphate biosynthetic process"/>
    <property type="evidence" value="ECO:0007669"/>
    <property type="project" value="TreeGrafter"/>
</dbReference>
<dbReference type="InterPro" id="IPR045819">
    <property type="entry name" value="TTC7_N"/>
</dbReference>
<evidence type="ECO:0000256" key="3">
    <source>
        <dbReference type="PROSITE-ProRule" id="PRU00339"/>
    </source>
</evidence>
<evidence type="ECO:0000259" key="5">
    <source>
        <dbReference type="Pfam" id="PF19440"/>
    </source>
</evidence>
<dbReference type="VEuPathDB" id="VectorBase:LLONM1_005007"/>
<dbReference type="AlphaFoldDB" id="A0A7G3ANH5"/>
<keyword evidence="3" id="KW-0802">TPR repeat</keyword>
<comment type="function">
    <text evidence="1">Involved in endocytosis.</text>
</comment>
<sequence length="820" mass="91303">MTNRSRGTGKLETAIENCRSEGKWKRVIELAEELKLGSPHYESLSNFLIGEGKLESFLDENPPIEANYAKAKTGLTEAKSFLQMVTGEDGQKAGIALDAHLLLAKLAYACGTYDEVLEHFTKAELNSLSEKELTPRSLRILAESYAIKGLSLENQGPQKGSSRYKLAERESEMITSFERAADLGLLYLQDQDSGTNAIVSEPRRMGAILETALQRAPIVLIKAGKLQEAIERYRAMLTAVETKATQILRLTLARQLAEVLLRGVSGTIYTPPSTTTLPRSAHGKKLWKPRKYTSRNQFMPRNQPEETILLLLISESLAVRDAVLSVSPEFRDVRSHTIGNATAVYDLLALATVRWGLASLLHQSFEKALKFTFGEQHVWRQYALSLASTGNHAQAVRALTESSLLVPMDPLPCLMSARLCYEHLGRMQEGIEHAQKALKKEVKGQSLRPSRAQLLVGIGWQQIALGFTLRSEREKYHRQALDAFEKAVQADPNDHLSEFYLALQYALTHDIPSAMVHIQTALALRAEHASSLQLFALLLTANRRHKEALAVIEDALMEFPDNLSLYQLKAHLELHLNDGEKALNTAQTLLMKWKELYENQLSGESTVDGIEKHSDTRSTIHHSSQLSDRDSSSVHAASISASRIEQALSEAASSLSSLSPRQGPQKALVLQIRIWLLMSDVYLALDQPSEAMNCVQEAATINILSPQVMYQRGQVFLHQNQLNEAKQNFLDAVSVNPYFTDALRALGETYHLLEQPRLAEKVLRDAVQIDPNHAHLWFTLGQVLEKLNDFEAAADSMASALQLETHCPVLPFTTVALTFE</sequence>
<feature type="domain" description="Tetratricopeptide repeat protein 7 N-terminal" evidence="5">
    <location>
        <begin position="6"/>
        <end position="364"/>
    </location>
</feature>
<feature type="repeat" description="TPR" evidence="3">
    <location>
        <begin position="774"/>
        <end position="807"/>
    </location>
</feature>
<dbReference type="Pfam" id="PF12895">
    <property type="entry name" value="ANAPC3"/>
    <property type="match status" value="1"/>
</dbReference>
<proteinExistence type="inferred from homology"/>
<dbReference type="EMBL" id="GITU01006899">
    <property type="protein sequence ID" value="MBC1175602.1"/>
    <property type="molecule type" value="Transcribed_RNA"/>
</dbReference>
<reference evidence="6" key="1">
    <citation type="journal article" date="2020" name="BMC">
        <title>Leishmania infection induces a limited differential gene expression in the sand fly midgut.</title>
        <authorList>
            <person name="Coutinho-Abreu I.V."/>
            <person name="Serafim T.D."/>
            <person name="Meneses C."/>
            <person name="Kamhawi S."/>
            <person name="Oliveira F."/>
            <person name="Valenzuela J.G."/>
        </authorList>
    </citation>
    <scope>NUCLEOTIDE SEQUENCE</scope>
    <source>
        <strain evidence="6">Jacobina</strain>
        <tissue evidence="6">Midgut</tissue>
    </source>
</reference>
<dbReference type="PANTHER" id="PTHR23083:SF464">
    <property type="entry name" value="TETRATRICOPEPTIDE REPEAT DOMAIN 7, ISOFORM A"/>
    <property type="match status" value="1"/>
</dbReference>
<dbReference type="InterPro" id="IPR019734">
    <property type="entry name" value="TPR_rpt"/>
</dbReference>
<dbReference type="Pfam" id="PF19440">
    <property type="entry name" value="TTC7_N"/>
    <property type="match status" value="1"/>
</dbReference>
<dbReference type="PROSITE" id="PS50005">
    <property type="entry name" value="TPR"/>
    <property type="match status" value="3"/>
</dbReference>
<dbReference type="SMART" id="SM00028">
    <property type="entry name" value="TPR"/>
    <property type="match status" value="8"/>
</dbReference>
<organism evidence="6">
    <name type="scientific">Lutzomyia longipalpis</name>
    <name type="common">Sand fly</name>
    <dbReference type="NCBI Taxonomy" id="7200"/>
    <lineage>
        <taxon>Eukaryota</taxon>
        <taxon>Metazoa</taxon>
        <taxon>Ecdysozoa</taxon>
        <taxon>Arthropoda</taxon>
        <taxon>Hexapoda</taxon>
        <taxon>Insecta</taxon>
        <taxon>Pterygota</taxon>
        <taxon>Neoptera</taxon>
        <taxon>Endopterygota</taxon>
        <taxon>Diptera</taxon>
        <taxon>Nematocera</taxon>
        <taxon>Psychodoidea</taxon>
        <taxon>Psychodidae</taxon>
        <taxon>Lutzomyia</taxon>
        <taxon>Lutzomyia</taxon>
    </lineage>
</organism>
<evidence type="ECO:0000256" key="2">
    <source>
        <dbReference type="ARBA" id="ARBA00038251"/>
    </source>
</evidence>
<dbReference type="GO" id="GO:0072659">
    <property type="term" value="P:protein localization to plasma membrane"/>
    <property type="evidence" value="ECO:0007669"/>
    <property type="project" value="TreeGrafter"/>
</dbReference>
<evidence type="ECO:0000256" key="1">
    <source>
        <dbReference type="ARBA" id="ARBA00002550"/>
    </source>
</evidence>
<feature type="region of interest" description="Disordered" evidence="4">
    <location>
        <begin position="611"/>
        <end position="633"/>
    </location>
</feature>
<dbReference type="InterPro" id="IPR011990">
    <property type="entry name" value="TPR-like_helical_dom_sf"/>
</dbReference>